<dbReference type="Gene3D" id="1.25.10.10">
    <property type="entry name" value="Leucine-rich Repeat Variant"/>
    <property type="match status" value="4"/>
</dbReference>
<dbReference type="PROSITE" id="PS50176">
    <property type="entry name" value="ARM_REPEAT"/>
    <property type="match status" value="5"/>
</dbReference>
<dbReference type="PANTHER" id="PTHR47451">
    <property type="entry name" value="ARM REPEAT SUPERFAMILY PROTEIN"/>
    <property type="match status" value="1"/>
</dbReference>
<organism evidence="5 6">
    <name type="scientific">Populus alba x Populus x berolinensis</name>
    <dbReference type="NCBI Taxonomy" id="444605"/>
    <lineage>
        <taxon>Eukaryota</taxon>
        <taxon>Viridiplantae</taxon>
        <taxon>Streptophyta</taxon>
        <taxon>Embryophyta</taxon>
        <taxon>Tracheophyta</taxon>
        <taxon>Spermatophyta</taxon>
        <taxon>Magnoliopsida</taxon>
        <taxon>eudicotyledons</taxon>
        <taxon>Gunneridae</taxon>
        <taxon>Pentapetalae</taxon>
        <taxon>rosids</taxon>
        <taxon>fabids</taxon>
        <taxon>Malpighiales</taxon>
        <taxon>Salicaceae</taxon>
        <taxon>Saliceae</taxon>
        <taxon>Populus</taxon>
    </lineage>
</organism>
<dbReference type="SMART" id="SM00185">
    <property type="entry name" value="ARM"/>
    <property type="match status" value="8"/>
</dbReference>
<dbReference type="EMBL" id="JAQIZT010000008">
    <property type="protein sequence ID" value="KAJ6988206.1"/>
    <property type="molecule type" value="Genomic_DNA"/>
</dbReference>
<feature type="region of interest" description="Disordered" evidence="4">
    <location>
        <begin position="1"/>
        <end position="59"/>
    </location>
</feature>
<dbReference type="InterPro" id="IPR011989">
    <property type="entry name" value="ARM-like"/>
</dbReference>
<evidence type="ECO:0000256" key="4">
    <source>
        <dbReference type="SAM" id="MobiDB-lite"/>
    </source>
</evidence>
<keyword evidence="1" id="KW-0677">Repeat</keyword>
<dbReference type="InterPro" id="IPR019308">
    <property type="entry name" value="TMEM214"/>
</dbReference>
<dbReference type="PANTHER" id="PTHR47451:SF1">
    <property type="entry name" value="ARM REPEAT SUPERFAMILY PROTEIN"/>
    <property type="match status" value="1"/>
</dbReference>
<keyword evidence="6" id="KW-1185">Reference proteome</keyword>
<feature type="compositionally biased region" description="Acidic residues" evidence="4">
    <location>
        <begin position="102"/>
        <end position="114"/>
    </location>
</feature>
<evidence type="ECO:0000313" key="6">
    <source>
        <dbReference type="Proteomes" id="UP001164929"/>
    </source>
</evidence>
<evidence type="ECO:0000256" key="1">
    <source>
        <dbReference type="ARBA" id="ARBA00022737"/>
    </source>
</evidence>
<name>A0AAD6QDC8_9ROSI</name>
<feature type="repeat" description="ARM" evidence="3">
    <location>
        <begin position="1007"/>
        <end position="1049"/>
    </location>
</feature>
<feature type="repeat" description="ARM" evidence="3">
    <location>
        <begin position="1048"/>
        <end position="1077"/>
    </location>
</feature>
<dbReference type="Pfam" id="PF10151">
    <property type="entry name" value="TMEM214"/>
    <property type="match status" value="1"/>
</dbReference>
<gene>
    <name evidence="5" type="ORF">NC653_021210</name>
</gene>
<dbReference type="InterPro" id="IPR000225">
    <property type="entry name" value="Armadillo"/>
</dbReference>
<sequence>MDSFESSENHQIAGSTNTHPNANDHGWQKVTYAKRQRKQKPAAHSAANNSNDNNEPNNVFRSLELQSEDRRLKIIESQRVVANAVAVADTRSRSKHHRSDGDEGDDYDSDDTGFPEENAKADEKKVKQKKPKKPKVTVTEAAAKIDAADLATFLSDISGSYEGQQEIQLMRFADYFGRAFSAVNSSQFPWVKMFRENPVARLADIPLSHISEAVYKTSADWINQRSTVALGSFVLWSLDSILADLASQQGGSKGSKKGVQQASSKSQVAMFVVLALVLRRKPDALVNVLPTLRESSKYQGQDKLVVIVWMIAQASHGDLAVGLYSWAHNLLPIMSGKSSNPQSRDIILQLVEKILSAPKARSIVVSGAVRKGERLMPPSALEILLRATFPPSSARIKATERFAAIYPSLKEVALAGASGSKAMKQVSQQILSFALKAAGESIPELSKEAAGISIWCLTENADCYKQWDKVYQDNLESSVAILKRLTEEWKELSVKMAPLDPLRETIKNFRQKNEKGMETEADAARQALFRDADKYSKALSGKLSHGHGCLKGMAVAIVALAAGAAVMSSNQQCSMIISVLPFSCNSHKGEKKTGRTEEKVYFNNWSLNDLQVFTMDTSRMHPEDFLKFRNNIEDSKCSSSSFSDNYVALFVRMLGLDNDPLDREQAIVALWQYSLGGKKCIDNIMQFQGCINLIVNLLQSELSSACEASAGLLRSISSVNVYRDVVAESGAIEEITRLLIQPSLTPQVMEQSICILWNLSVDEKLRVKIANPDVLPLLIKSLKDEDIRVKEAAGGVLANLTLTHSNHNIMVEAGVIPKLANFLKSAVDEESKVIRKEARNALVELCKNQYYRILVMEEGLVLVPLISAAAYRSFIPALHSWPSLPDGSKIEHTFKGPSRFGASELLLGLNIDDKNANLEEAKMKAIIGRSKQQFLARTGAIEVEDTKLSQSGSSKTRQFTVLPWIDGVARLVLILELEDESAICRAAESIADASINEHLRNSFKEAGAVKNLIQLLDHNNDAIRLAAVGALEKLSISNAVCETIEAEGVMAPLINILKNSEMSESMMEKALNLLSRILDPNREMKLKFYDEPVNGFKKELDAARGDDASTGSSRKVDEMLQSKTNTRRDVLDLDVVARLVDMLKHPSPELQRKAASVLEFVAISDSSMDTVISVNIESGLLAIFQQIELNELESDDDSQQAEIHAVQVEEVGLAISSASRLLTKLLDLELFRHTINPSLFTKLLRKILKSNIPLQYKDWTAACLVKLGSLYSPTPILGFENPINMEVTLYEKIPRLIDQMRSSFSLEAQETAVLELNRIISEGMVDATRAVASDGGIFPLVKLIEGGSEKAVEAAICILYNLSMDNENHAAILAAGAVPALRRIILSERSQWKRALRLLRNLPT</sequence>
<evidence type="ECO:0000256" key="2">
    <source>
        <dbReference type="PROSITE-ProRule" id="PRU00103"/>
    </source>
</evidence>
<feature type="compositionally biased region" description="Low complexity" evidence="4">
    <location>
        <begin position="42"/>
        <end position="58"/>
    </location>
</feature>
<feature type="repeat" description="ARM" evidence="3">
    <location>
        <begin position="730"/>
        <end position="763"/>
    </location>
</feature>
<dbReference type="Proteomes" id="UP001164929">
    <property type="component" value="Chromosome 8"/>
</dbReference>
<reference evidence="5" key="1">
    <citation type="journal article" date="2023" name="Mol. Ecol. Resour.">
        <title>Chromosome-level genome assembly of a triploid poplar Populus alba 'Berolinensis'.</title>
        <authorList>
            <person name="Chen S."/>
            <person name="Yu Y."/>
            <person name="Wang X."/>
            <person name="Wang S."/>
            <person name="Zhang T."/>
            <person name="Zhou Y."/>
            <person name="He R."/>
            <person name="Meng N."/>
            <person name="Wang Y."/>
            <person name="Liu W."/>
            <person name="Liu Z."/>
            <person name="Liu J."/>
            <person name="Guo Q."/>
            <person name="Huang H."/>
            <person name="Sederoff R.R."/>
            <person name="Wang G."/>
            <person name="Qu G."/>
            <person name="Chen S."/>
        </authorList>
    </citation>
    <scope>NUCLEOTIDE SEQUENCE</scope>
    <source>
        <strain evidence="5">SC-2020</strain>
    </source>
</reference>
<evidence type="ECO:0000256" key="3">
    <source>
        <dbReference type="PROSITE-ProRule" id="PRU00259"/>
    </source>
</evidence>
<feature type="repeat" description="ARM" evidence="3">
    <location>
        <begin position="1335"/>
        <end position="1377"/>
    </location>
</feature>
<dbReference type="SUPFAM" id="SSF48371">
    <property type="entry name" value="ARM repeat"/>
    <property type="match status" value="2"/>
</dbReference>
<comment type="caution">
    <text evidence="5">The sequence shown here is derived from an EMBL/GenBank/DDBJ whole genome shotgun (WGS) entry which is preliminary data.</text>
</comment>
<feature type="compositionally biased region" description="Basic residues" evidence="4">
    <location>
        <begin position="32"/>
        <end position="41"/>
    </location>
</feature>
<dbReference type="InterPro" id="IPR021133">
    <property type="entry name" value="HEAT_type_2"/>
</dbReference>
<feature type="compositionally biased region" description="Polar residues" evidence="4">
    <location>
        <begin position="1"/>
        <end position="21"/>
    </location>
</feature>
<accession>A0AAD6QDC8</accession>
<proteinExistence type="predicted"/>
<protein>
    <submittedName>
        <fullName evidence="5">Uncharacterized protein</fullName>
    </submittedName>
</protein>
<feature type="repeat" description="ARM" evidence="3">
    <location>
        <begin position="773"/>
        <end position="815"/>
    </location>
</feature>
<feature type="repeat" description="HEAT" evidence="2">
    <location>
        <begin position="774"/>
        <end position="812"/>
    </location>
</feature>
<evidence type="ECO:0000313" key="5">
    <source>
        <dbReference type="EMBL" id="KAJ6988206.1"/>
    </source>
</evidence>
<dbReference type="PROSITE" id="PS50077">
    <property type="entry name" value="HEAT_REPEAT"/>
    <property type="match status" value="1"/>
</dbReference>
<feature type="region of interest" description="Disordered" evidence="4">
    <location>
        <begin position="85"/>
        <end position="133"/>
    </location>
</feature>
<dbReference type="InterPro" id="IPR016024">
    <property type="entry name" value="ARM-type_fold"/>
</dbReference>